<evidence type="ECO:0000313" key="3">
    <source>
        <dbReference type="Proteomes" id="UP001628091"/>
    </source>
</evidence>
<proteinExistence type="predicted"/>
<organism evidence="2 3">
    <name type="scientific">Phyllobacterium phragmitis</name>
    <dbReference type="NCBI Taxonomy" id="2670329"/>
    <lineage>
        <taxon>Bacteria</taxon>
        <taxon>Pseudomonadati</taxon>
        <taxon>Pseudomonadota</taxon>
        <taxon>Alphaproteobacteria</taxon>
        <taxon>Hyphomicrobiales</taxon>
        <taxon>Phyllobacteriaceae</taxon>
        <taxon>Phyllobacterium</taxon>
    </lineage>
</organism>
<accession>A0ABQ0H4S9</accession>
<feature type="region of interest" description="Disordered" evidence="1">
    <location>
        <begin position="41"/>
        <end position="70"/>
    </location>
</feature>
<gene>
    <name evidence="2" type="ORF">PPNSA23_38770</name>
</gene>
<sequence length="136" mass="14804">MTLELRRNGDWQRREVGLSATDSVTEAAVSRRAGAFEALVGGAQRPASRSKGSIREEIARPTKPKVSDPGMFSAVRSQEILTYVMQDLLPGLGIEPEIALITASVLAEEIESRRDLHDRMGREAADPEVAGWEMAG</sequence>
<comment type="caution">
    <text evidence="2">The sequence shown here is derived from an EMBL/GenBank/DDBJ whole genome shotgun (WGS) entry which is preliminary data.</text>
</comment>
<protein>
    <submittedName>
        <fullName evidence="2">Uncharacterized protein</fullName>
    </submittedName>
</protein>
<dbReference type="Proteomes" id="UP001628091">
    <property type="component" value="Unassembled WGS sequence"/>
</dbReference>
<dbReference type="EMBL" id="BAAFZP010000002">
    <property type="protein sequence ID" value="GAB1583934.1"/>
    <property type="molecule type" value="Genomic_DNA"/>
</dbReference>
<evidence type="ECO:0000313" key="2">
    <source>
        <dbReference type="EMBL" id="GAB1583934.1"/>
    </source>
</evidence>
<keyword evidence="3" id="KW-1185">Reference proteome</keyword>
<name>A0ABQ0H4S9_9HYPH</name>
<evidence type="ECO:0000256" key="1">
    <source>
        <dbReference type="SAM" id="MobiDB-lite"/>
    </source>
</evidence>
<dbReference type="RefSeq" id="WP_407866457.1">
    <property type="nucleotide sequence ID" value="NZ_BAAFZP010000002.1"/>
</dbReference>
<reference evidence="2 3" key="1">
    <citation type="submission" date="2024-10" db="EMBL/GenBank/DDBJ databases">
        <title>Isolation, draft genome sequencing and identification of Phyllobacterium sp. NSA23, isolated from leaf soil.</title>
        <authorList>
            <person name="Akita H."/>
        </authorList>
    </citation>
    <scope>NUCLEOTIDE SEQUENCE [LARGE SCALE GENOMIC DNA]</scope>
    <source>
        <strain evidence="2 3">NSA23</strain>
    </source>
</reference>